<evidence type="ECO:0000313" key="2">
    <source>
        <dbReference type="EMBL" id="KAF2789358.1"/>
    </source>
</evidence>
<feature type="chain" id="PRO_5025486815" description="Ig-like domain-containing protein" evidence="1">
    <location>
        <begin position="19"/>
        <end position="108"/>
    </location>
</feature>
<dbReference type="EMBL" id="MU002143">
    <property type="protein sequence ID" value="KAF2789358.1"/>
    <property type="molecule type" value="Genomic_DNA"/>
</dbReference>
<keyword evidence="1" id="KW-0732">Signal</keyword>
<gene>
    <name evidence="2" type="ORF">K505DRAFT_365676</name>
</gene>
<evidence type="ECO:0000256" key="1">
    <source>
        <dbReference type="SAM" id="SignalP"/>
    </source>
</evidence>
<feature type="signal peptide" evidence="1">
    <location>
        <begin position="1"/>
        <end position="18"/>
    </location>
</feature>
<proteinExistence type="predicted"/>
<sequence>MKPTIFVAILSGAILVIAKDTTKTKTLAPTPVVTPTPVVYTTSLCTITNAITSQVPSVWYSQTCVINSYTTTLLYISGLVVRFVMQVWGYVREEIERETKPGFDCVVL</sequence>
<dbReference type="Proteomes" id="UP000799757">
    <property type="component" value="Unassembled WGS sequence"/>
</dbReference>
<evidence type="ECO:0000313" key="3">
    <source>
        <dbReference type="Proteomes" id="UP000799757"/>
    </source>
</evidence>
<keyword evidence="3" id="KW-1185">Reference proteome</keyword>
<accession>A0A6A6WZK2</accession>
<dbReference type="AlphaFoldDB" id="A0A6A6WZK2"/>
<name>A0A6A6WZK2_9PLEO</name>
<evidence type="ECO:0008006" key="4">
    <source>
        <dbReference type="Google" id="ProtNLM"/>
    </source>
</evidence>
<organism evidence="2 3">
    <name type="scientific">Melanomma pulvis-pyrius CBS 109.77</name>
    <dbReference type="NCBI Taxonomy" id="1314802"/>
    <lineage>
        <taxon>Eukaryota</taxon>
        <taxon>Fungi</taxon>
        <taxon>Dikarya</taxon>
        <taxon>Ascomycota</taxon>
        <taxon>Pezizomycotina</taxon>
        <taxon>Dothideomycetes</taxon>
        <taxon>Pleosporomycetidae</taxon>
        <taxon>Pleosporales</taxon>
        <taxon>Melanommataceae</taxon>
        <taxon>Melanomma</taxon>
    </lineage>
</organism>
<reference evidence="2" key="1">
    <citation type="journal article" date="2020" name="Stud. Mycol.">
        <title>101 Dothideomycetes genomes: a test case for predicting lifestyles and emergence of pathogens.</title>
        <authorList>
            <person name="Haridas S."/>
            <person name="Albert R."/>
            <person name="Binder M."/>
            <person name="Bloem J."/>
            <person name="Labutti K."/>
            <person name="Salamov A."/>
            <person name="Andreopoulos B."/>
            <person name="Baker S."/>
            <person name="Barry K."/>
            <person name="Bills G."/>
            <person name="Bluhm B."/>
            <person name="Cannon C."/>
            <person name="Castanera R."/>
            <person name="Culley D."/>
            <person name="Daum C."/>
            <person name="Ezra D."/>
            <person name="Gonzalez J."/>
            <person name="Henrissat B."/>
            <person name="Kuo A."/>
            <person name="Liang C."/>
            <person name="Lipzen A."/>
            <person name="Lutzoni F."/>
            <person name="Magnuson J."/>
            <person name="Mondo S."/>
            <person name="Nolan M."/>
            <person name="Ohm R."/>
            <person name="Pangilinan J."/>
            <person name="Park H.-J."/>
            <person name="Ramirez L."/>
            <person name="Alfaro M."/>
            <person name="Sun H."/>
            <person name="Tritt A."/>
            <person name="Yoshinaga Y."/>
            <person name="Zwiers L.-H."/>
            <person name="Turgeon B."/>
            <person name="Goodwin S."/>
            <person name="Spatafora J."/>
            <person name="Crous P."/>
            <person name="Grigoriev I."/>
        </authorList>
    </citation>
    <scope>NUCLEOTIDE SEQUENCE</scope>
    <source>
        <strain evidence="2">CBS 109.77</strain>
    </source>
</reference>
<protein>
    <recommendedName>
        <fullName evidence="4">Ig-like domain-containing protein</fullName>
    </recommendedName>
</protein>